<dbReference type="KEGG" id="cme:CYME_CMT124C"/>
<reference evidence="2 3" key="1">
    <citation type="journal article" date="2004" name="Nature">
        <title>Genome sequence of the ultrasmall unicellular red alga Cyanidioschyzon merolae 10D.</title>
        <authorList>
            <person name="Matsuzaki M."/>
            <person name="Misumi O."/>
            <person name="Shin-i T."/>
            <person name="Maruyama S."/>
            <person name="Takahara M."/>
            <person name="Miyagishima S."/>
            <person name="Mori T."/>
            <person name="Nishida K."/>
            <person name="Yagisawa F."/>
            <person name="Nishida K."/>
            <person name="Yoshida Y."/>
            <person name="Nishimura Y."/>
            <person name="Nakao S."/>
            <person name="Kobayashi T."/>
            <person name="Momoyama Y."/>
            <person name="Higashiyama T."/>
            <person name="Minoda A."/>
            <person name="Sano M."/>
            <person name="Nomoto H."/>
            <person name="Oishi K."/>
            <person name="Hayashi H."/>
            <person name="Ohta F."/>
            <person name="Nishizaka S."/>
            <person name="Haga S."/>
            <person name="Miura S."/>
            <person name="Morishita T."/>
            <person name="Kabeya Y."/>
            <person name="Terasawa K."/>
            <person name="Suzuki Y."/>
            <person name="Ishii Y."/>
            <person name="Asakawa S."/>
            <person name="Takano H."/>
            <person name="Ohta N."/>
            <person name="Kuroiwa H."/>
            <person name="Tanaka K."/>
            <person name="Shimizu N."/>
            <person name="Sugano S."/>
            <person name="Sato N."/>
            <person name="Nozaki H."/>
            <person name="Ogasawara N."/>
            <person name="Kohara Y."/>
            <person name="Kuroiwa T."/>
        </authorList>
    </citation>
    <scope>NUCLEOTIDE SEQUENCE [LARGE SCALE GENOMIC DNA]</scope>
    <source>
        <strain evidence="2 3">10D</strain>
    </source>
</reference>
<sequence length="371" mass="41753">MELDVPLDAQTQKHWRSCERRVADALRVLQHGALRGERDLVHAIIYRNANQHHKHAYFQGLRSAVRALDRLDAAFAAQKGSFARGTLQLDESNWLAALAQLDQVLIQHLYSRQEVQKRPPQVTHPHGTNASSAPALQLSLETIANALEPLLEVAIEWLAVVRHRLRISFKHAWHHLVLRANFLALGMALVAAAGRLHAIVERAMESLTHARCHLHWIRKTRQKHARHASTREKRPQQHPSRSAQKADQLREPVSSGRQQRHAGITRSTGVIVTGSIEAHARMRSTNDEPLHAAPSLYHALEATRSRTSEWSAAPNVFSTSPPDRAAPQRTREEEPAETMPRSHSVDSLDEIFAAAEASEADSLEHLRRYID</sequence>
<feature type="region of interest" description="Disordered" evidence="1">
    <location>
        <begin position="219"/>
        <end position="266"/>
    </location>
</feature>
<dbReference type="AlphaFoldDB" id="M1V7I6"/>
<dbReference type="OrthoDB" id="10604920at2759"/>
<evidence type="ECO:0008006" key="4">
    <source>
        <dbReference type="Google" id="ProtNLM"/>
    </source>
</evidence>
<reference evidence="2 3" key="2">
    <citation type="journal article" date="2007" name="BMC Biol.">
        <title>A 100%-complete sequence reveals unusually simple genomic features in the hot-spring red alga Cyanidioschyzon merolae.</title>
        <authorList>
            <person name="Nozaki H."/>
            <person name="Takano H."/>
            <person name="Misumi O."/>
            <person name="Terasawa K."/>
            <person name="Matsuzaki M."/>
            <person name="Maruyama S."/>
            <person name="Nishida K."/>
            <person name="Yagisawa F."/>
            <person name="Yoshida Y."/>
            <person name="Fujiwara T."/>
            <person name="Takio S."/>
            <person name="Tamura K."/>
            <person name="Chung S.J."/>
            <person name="Nakamura S."/>
            <person name="Kuroiwa H."/>
            <person name="Tanaka K."/>
            <person name="Sato N."/>
            <person name="Kuroiwa T."/>
        </authorList>
    </citation>
    <scope>NUCLEOTIDE SEQUENCE [LARGE SCALE GENOMIC DNA]</scope>
    <source>
        <strain evidence="2 3">10D</strain>
    </source>
</reference>
<dbReference type="GeneID" id="16997859"/>
<name>M1V7I6_CYAM1</name>
<protein>
    <recommendedName>
        <fullName evidence="4">Nucleolus and neural progenitor protein-like N-terminal domain-containing protein</fullName>
    </recommendedName>
</protein>
<dbReference type="EMBL" id="AP006502">
    <property type="protein sequence ID" value="BAM83135.1"/>
    <property type="molecule type" value="Genomic_DNA"/>
</dbReference>
<accession>M1V7I6</accession>
<organism evidence="2 3">
    <name type="scientific">Cyanidioschyzon merolae (strain NIES-3377 / 10D)</name>
    <name type="common">Unicellular red alga</name>
    <dbReference type="NCBI Taxonomy" id="280699"/>
    <lineage>
        <taxon>Eukaryota</taxon>
        <taxon>Rhodophyta</taxon>
        <taxon>Bangiophyceae</taxon>
        <taxon>Cyanidiales</taxon>
        <taxon>Cyanidiaceae</taxon>
        <taxon>Cyanidioschyzon</taxon>
    </lineage>
</organism>
<dbReference type="Gramene" id="CMT124CT">
    <property type="protein sequence ID" value="CMT124CT"/>
    <property type="gene ID" value="CMT124C"/>
</dbReference>
<feature type="compositionally biased region" description="Basic residues" evidence="1">
    <location>
        <begin position="219"/>
        <end position="228"/>
    </location>
</feature>
<evidence type="ECO:0000313" key="3">
    <source>
        <dbReference type="Proteomes" id="UP000007014"/>
    </source>
</evidence>
<dbReference type="HOGENOM" id="CLU_746724_0_0_1"/>
<evidence type="ECO:0000313" key="2">
    <source>
        <dbReference type="EMBL" id="BAM83135.1"/>
    </source>
</evidence>
<dbReference type="Proteomes" id="UP000007014">
    <property type="component" value="Chromosome 20"/>
</dbReference>
<evidence type="ECO:0000256" key="1">
    <source>
        <dbReference type="SAM" id="MobiDB-lite"/>
    </source>
</evidence>
<proteinExistence type="predicted"/>
<keyword evidence="3" id="KW-1185">Reference proteome</keyword>
<dbReference type="RefSeq" id="XP_005539171.1">
    <property type="nucleotide sequence ID" value="XM_005539114.1"/>
</dbReference>
<gene>
    <name evidence="2" type="ORF">CYME_CMT124C</name>
</gene>
<feature type="region of interest" description="Disordered" evidence="1">
    <location>
        <begin position="310"/>
        <end position="345"/>
    </location>
</feature>